<feature type="region of interest" description="Disordered" evidence="11">
    <location>
        <begin position="42"/>
        <end position="123"/>
    </location>
</feature>
<evidence type="ECO:0000256" key="5">
    <source>
        <dbReference type="ARBA" id="ARBA00022692"/>
    </source>
</evidence>
<dbReference type="Gene3D" id="1.20.1540.10">
    <property type="entry name" value="Rhomboid-like"/>
    <property type="match status" value="1"/>
</dbReference>
<evidence type="ECO:0000259" key="12">
    <source>
        <dbReference type="Pfam" id="PF01694"/>
    </source>
</evidence>
<comment type="subcellular location">
    <subcellularLocation>
        <location evidence="2 10">Membrane</location>
        <topology evidence="2 10">Multi-pass membrane protein</topology>
    </subcellularLocation>
</comment>
<evidence type="ECO:0000256" key="11">
    <source>
        <dbReference type="SAM" id="MobiDB-lite"/>
    </source>
</evidence>
<evidence type="ECO:0000256" key="9">
    <source>
        <dbReference type="ARBA" id="ARBA00023136"/>
    </source>
</evidence>
<keyword evidence="6 10" id="KW-0378">Hydrolase</keyword>
<dbReference type="GO" id="GO:0016020">
    <property type="term" value="C:membrane"/>
    <property type="evidence" value="ECO:0007669"/>
    <property type="project" value="UniProtKB-SubCell"/>
</dbReference>
<comment type="caution">
    <text evidence="10">Lacks conserved residue(s) required for the propagation of feature annotation.</text>
</comment>
<gene>
    <name evidence="13" type="ORF">Clacol_003660</name>
</gene>
<dbReference type="EMBL" id="BPWL01000004">
    <property type="protein sequence ID" value="GJJ09438.1"/>
    <property type="molecule type" value="Genomic_DNA"/>
</dbReference>
<dbReference type="InterPro" id="IPR035952">
    <property type="entry name" value="Rhomboid-like_sf"/>
</dbReference>
<dbReference type="AlphaFoldDB" id="A0AAV5A7J6"/>
<name>A0AAV5A7J6_9AGAM</name>
<keyword evidence="4 10" id="KW-0645">Protease</keyword>
<keyword evidence="8 10" id="KW-1133">Transmembrane helix</keyword>
<keyword evidence="7 10" id="KW-0720">Serine protease</keyword>
<evidence type="ECO:0000256" key="3">
    <source>
        <dbReference type="ARBA" id="ARBA00009045"/>
    </source>
</evidence>
<dbReference type="InterPro" id="IPR002610">
    <property type="entry name" value="Peptidase_S54_rhomboid-like"/>
</dbReference>
<evidence type="ECO:0000256" key="2">
    <source>
        <dbReference type="ARBA" id="ARBA00004141"/>
    </source>
</evidence>
<dbReference type="InterPro" id="IPR022764">
    <property type="entry name" value="Peptidase_S54_rhomboid_dom"/>
</dbReference>
<feature type="transmembrane region" description="Helical" evidence="10">
    <location>
        <begin position="199"/>
        <end position="218"/>
    </location>
</feature>
<keyword evidence="14" id="KW-1185">Reference proteome</keyword>
<evidence type="ECO:0000256" key="8">
    <source>
        <dbReference type="ARBA" id="ARBA00022989"/>
    </source>
</evidence>
<organism evidence="13 14">
    <name type="scientific">Clathrus columnatus</name>
    <dbReference type="NCBI Taxonomy" id="1419009"/>
    <lineage>
        <taxon>Eukaryota</taxon>
        <taxon>Fungi</taxon>
        <taxon>Dikarya</taxon>
        <taxon>Basidiomycota</taxon>
        <taxon>Agaricomycotina</taxon>
        <taxon>Agaricomycetes</taxon>
        <taxon>Phallomycetidae</taxon>
        <taxon>Phallales</taxon>
        <taxon>Clathraceae</taxon>
        <taxon>Clathrus</taxon>
    </lineage>
</organism>
<comment type="similarity">
    <text evidence="3 10">Belongs to the peptidase S54 family.</text>
</comment>
<evidence type="ECO:0000256" key="6">
    <source>
        <dbReference type="ARBA" id="ARBA00022801"/>
    </source>
</evidence>
<accession>A0AAV5A7J6</accession>
<feature type="domain" description="Peptidase S54 rhomboid" evidence="12">
    <location>
        <begin position="192"/>
        <end position="249"/>
    </location>
</feature>
<feature type="transmembrane region" description="Helical" evidence="10">
    <location>
        <begin position="230"/>
        <end position="247"/>
    </location>
</feature>
<dbReference type="GO" id="GO:0004252">
    <property type="term" value="F:serine-type endopeptidase activity"/>
    <property type="evidence" value="ECO:0007669"/>
    <property type="project" value="InterPro"/>
</dbReference>
<evidence type="ECO:0000256" key="10">
    <source>
        <dbReference type="RuleBase" id="RU362115"/>
    </source>
</evidence>
<dbReference type="EC" id="3.4.21.105" evidence="10"/>
<evidence type="ECO:0000256" key="4">
    <source>
        <dbReference type="ARBA" id="ARBA00022670"/>
    </source>
</evidence>
<evidence type="ECO:0000313" key="14">
    <source>
        <dbReference type="Proteomes" id="UP001050691"/>
    </source>
</evidence>
<comment type="function">
    <text evidence="10">Serine protease involved in intramembrane proteolysis.</text>
</comment>
<dbReference type="Proteomes" id="UP001050691">
    <property type="component" value="Unassembled WGS sequence"/>
</dbReference>
<evidence type="ECO:0000313" key="13">
    <source>
        <dbReference type="EMBL" id="GJJ09438.1"/>
    </source>
</evidence>
<dbReference type="PANTHER" id="PTHR22936:SF69">
    <property type="entry name" value="RHOMBOID-LIKE PROTEIN"/>
    <property type="match status" value="1"/>
</dbReference>
<comment type="catalytic activity">
    <reaction evidence="1 10">
        <text>Cleaves type-1 transmembrane domains using a catalytic dyad composed of serine and histidine that are contributed by different transmembrane domains.</text>
        <dbReference type="EC" id="3.4.21.105"/>
    </reaction>
</comment>
<keyword evidence="9 10" id="KW-0472">Membrane</keyword>
<dbReference type="SUPFAM" id="SSF144091">
    <property type="entry name" value="Rhomboid-like"/>
    <property type="match status" value="1"/>
</dbReference>
<feature type="transmembrane region" description="Helical" evidence="10">
    <location>
        <begin position="139"/>
        <end position="156"/>
    </location>
</feature>
<dbReference type="GO" id="GO:0006508">
    <property type="term" value="P:proteolysis"/>
    <property type="evidence" value="ECO:0007669"/>
    <property type="project" value="UniProtKB-KW"/>
</dbReference>
<feature type="compositionally biased region" description="Polar residues" evidence="11">
    <location>
        <begin position="46"/>
        <end position="56"/>
    </location>
</feature>
<evidence type="ECO:0000256" key="7">
    <source>
        <dbReference type="ARBA" id="ARBA00022825"/>
    </source>
</evidence>
<protein>
    <recommendedName>
        <fullName evidence="10">Rhomboid-type serine protease</fullName>
        <ecNumber evidence="10">3.4.21.105</ecNumber>
    </recommendedName>
</protein>
<dbReference type="Pfam" id="PF01694">
    <property type="entry name" value="Rhomboid"/>
    <property type="match status" value="1"/>
</dbReference>
<comment type="caution">
    <text evidence="13">The sequence shown here is derived from an EMBL/GenBank/DDBJ whole genome shotgun (WGS) entry which is preliminary data.</text>
</comment>
<dbReference type="PANTHER" id="PTHR22936">
    <property type="entry name" value="RHOMBOID-RELATED"/>
    <property type="match status" value="1"/>
</dbReference>
<proteinExistence type="inferred from homology"/>
<evidence type="ECO:0000256" key="1">
    <source>
        <dbReference type="ARBA" id="ARBA00000156"/>
    </source>
</evidence>
<keyword evidence="5 10" id="KW-0812">Transmembrane</keyword>
<sequence>MYNNSYLEHDESQGYTAAANDSAKQSSHAISMTLGYSEEGLIKPQLDNNDNDSQSYDFERPTFEAPTTLGDHSGPRSTSALEPLDFSDSDPLNPLPTGSTSTKGAQLWSKLTGKGPGNGRYPLSQRIENKRRGIGKQKYPLLTWALTLVMVAIFIYESVVNWKAQGTPFSFKPVVNPMLGPSTSALINLGARLLGSPSLGASGAIFGTIAVEWIDLIFHWKLLFRPLRRLVFLVIDLIIGVILGYVSETPTMTDIKLVQAAAFYHVFQQIQMISKHFFDITL</sequence>
<reference evidence="13" key="1">
    <citation type="submission" date="2021-10" db="EMBL/GenBank/DDBJ databases">
        <title>De novo Genome Assembly of Clathrus columnatus (Basidiomycota, Fungi) Using Illumina and Nanopore Sequence Data.</title>
        <authorList>
            <person name="Ogiso-Tanaka E."/>
            <person name="Itagaki H."/>
            <person name="Hosoya T."/>
            <person name="Hosaka K."/>
        </authorList>
    </citation>
    <scope>NUCLEOTIDE SEQUENCE</scope>
    <source>
        <strain evidence="13">MO-923</strain>
    </source>
</reference>